<organism evidence="3 4">
    <name type="scientific">Pinctada imbricata</name>
    <name type="common">Atlantic pearl-oyster</name>
    <name type="synonym">Pinctada martensii</name>
    <dbReference type="NCBI Taxonomy" id="66713"/>
    <lineage>
        <taxon>Eukaryota</taxon>
        <taxon>Metazoa</taxon>
        <taxon>Spiralia</taxon>
        <taxon>Lophotrochozoa</taxon>
        <taxon>Mollusca</taxon>
        <taxon>Bivalvia</taxon>
        <taxon>Autobranchia</taxon>
        <taxon>Pteriomorphia</taxon>
        <taxon>Pterioida</taxon>
        <taxon>Pterioidea</taxon>
        <taxon>Pteriidae</taxon>
        <taxon>Pinctada</taxon>
    </lineage>
</organism>
<evidence type="ECO:0000256" key="1">
    <source>
        <dbReference type="SAM" id="MobiDB-lite"/>
    </source>
</evidence>
<protein>
    <submittedName>
        <fullName evidence="3">Uncharacterized protein</fullName>
    </submittedName>
</protein>
<name>A0AA89C4Y2_PINIB</name>
<keyword evidence="2" id="KW-0472">Membrane</keyword>
<keyword evidence="4" id="KW-1185">Reference proteome</keyword>
<dbReference type="Pfam" id="PF17175">
    <property type="entry name" value="MOLO1"/>
    <property type="match status" value="1"/>
</dbReference>
<dbReference type="EMBL" id="VSWD01000001">
    <property type="protein sequence ID" value="KAK3109059.1"/>
    <property type="molecule type" value="Genomic_DNA"/>
</dbReference>
<dbReference type="PANTHER" id="PTHR33748:SF5">
    <property type="entry name" value="GROUND-LIKE DOMAIN-CONTAINING PROTEIN"/>
    <property type="match status" value="1"/>
</dbReference>
<evidence type="ECO:0000313" key="4">
    <source>
        <dbReference type="Proteomes" id="UP001186944"/>
    </source>
</evidence>
<reference evidence="3" key="1">
    <citation type="submission" date="2019-08" db="EMBL/GenBank/DDBJ databases">
        <title>The improved chromosome-level genome for the pearl oyster Pinctada fucata martensii using PacBio sequencing and Hi-C.</title>
        <authorList>
            <person name="Zheng Z."/>
        </authorList>
    </citation>
    <scope>NUCLEOTIDE SEQUENCE</scope>
    <source>
        <strain evidence="3">ZZ-2019</strain>
        <tissue evidence="3">Adductor muscle</tissue>
    </source>
</reference>
<gene>
    <name evidence="3" type="ORF">FSP39_022051</name>
</gene>
<accession>A0AA89C4Y2</accession>
<feature type="transmembrane region" description="Helical" evidence="2">
    <location>
        <begin position="188"/>
        <end position="210"/>
    </location>
</feature>
<dbReference type="Gene3D" id="3.10.310.50">
    <property type="match status" value="1"/>
</dbReference>
<comment type="caution">
    <text evidence="3">The sequence shown here is derived from an EMBL/GenBank/DDBJ whole genome shotgun (WGS) entry which is preliminary data.</text>
</comment>
<feature type="region of interest" description="Disordered" evidence="1">
    <location>
        <begin position="250"/>
        <end position="284"/>
    </location>
</feature>
<evidence type="ECO:0000256" key="2">
    <source>
        <dbReference type="SAM" id="Phobius"/>
    </source>
</evidence>
<keyword evidence="2" id="KW-0812">Transmembrane</keyword>
<dbReference type="AlphaFoldDB" id="A0AA89C4Y2"/>
<keyword evidence="2" id="KW-1133">Transmembrane helix</keyword>
<feature type="compositionally biased region" description="Low complexity" evidence="1">
    <location>
        <begin position="256"/>
        <end position="283"/>
    </location>
</feature>
<evidence type="ECO:0000313" key="3">
    <source>
        <dbReference type="EMBL" id="KAK3109059.1"/>
    </source>
</evidence>
<proteinExistence type="predicted"/>
<dbReference type="Proteomes" id="UP001186944">
    <property type="component" value="Unassembled WGS sequence"/>
</dbReference>
<dbReference type="GO" id="GO:0005892">
    <property type="term" value="C:acetylcholine-gated channel complex"/>
    <property type="evidence" value="ECO:0007669"/>
    <property type="project" value="InterPro"/>
</dbReference>
<dbReference type="PANTHER" id="PTHR33748">
    <property type="entry name" value="PROTEIN CBG04600"/>
    <property type="match status" value="1"/>
</dbReference>
<dbReference type="InterPro" id="IPR033438">
    <property type="entry name" value="MOLO1"/>
</dbReference>
<sequence>MWVKEDYPNPRENVNECGRNCTTSFICDPSGILTSDQADGLDKTLWEISTNGKCTCTECSSNDGHLIYIALIARMEIPTGTSKGMTAYYFAEYLRKKWMNGTCGNLVVIVVSTEDRQVQTNAGPNAFKTLNLDCIGLIYNEVRLLFTNGEYHTALRGMVQRYKETFNTGKCPLEETVKKSTSSGITAFIPWIVMIGIFVLVACVILPCVFGCRMCDDDCCETISGCLSCACCRYEDTRANQYVDRSNTRPLHITLSPSSPKPYSGSNSSTNNRTSSNYPSSTSGDHHWHHSTSFTHSSSSYGGGGGCDSGFSGGGSSDGGGGGGGDF</sequence>